<evidence type="ECO:0000256" key="4">
    <source>
        <dbReference type="PROSITE-ProRule" id="PRU01002"/>
    </source>
</evidence>
<evidence type="ECO:0000256" key="3">
    <source>
        <dbReference type="ARBA" id="ARBA00023242"/>
    </source>
</evidence>
<keyword evidence="10" id="KW-1185">Reference proteome</keyword>
<sequence>MSARSGSPFTASQWQELEHQALIFKYMVSGVPIPPDLIFPIKRSMDASVSSRLFSHQPIGWGCFQMSFSRKADPEPGRCRRTDGKKWRCSKEACPDSKYCERHMHRGRNRSRKPVEVITANTSTTISSIPINPSAIINNSSANSSSYSLPSLSSSVAAETNHQHHSYYNIPHHPFLYPHSSSSRPPGNGFSLQNNSSTHLFLDSGSYSQADKDYSYLNKKNRYFHGLKGEVDERAFFSETSRTARSAPDSSLDNSWRFTPLAQSKQRSCSALQGDYSQPQLQSLTDISKQQKQQQEQHCFVLGADFKSERPQKMEREEEPQQPLRHFFDEWPPKSRDSWLDLEDDRSNRASFSTTQLSISTPMPSLDFAISNFRTQNDG</sequence>
<comment type="similarity">
    <text evidence="2 5">Belongs to the GRF family.</text>
</comment>
<evidence type="ECO:0000313" key="9">
    <source>
        <dbReference type="EMBL" id="DAD44278.1"/>
    </source>
</evidence>
<dbReference type="SMART" id="SM00951">
    <property type="entry name" value="QLQ"/>
    <property type="match status" value="1"/>
</dbReference>
<dbReference type="AlphaFoldDB" id="A0A822ZR31"/>
<feature type="region of interest" description="Disordered" evidence="6">
    <location>
        <begin position="307"/>
        <end position="333"/>
    </location>
</feature>
<dbReference type="PANTHER" id="PTHR31602">
    <property type="entry name" value="GROWTH-REGULATING FACTOR 5"/>
    <property type="match status" value="1"/>
</dbReference>
<name>A0A822ZR31_NELNU</name>
<feature type="compositionally biased region" description="Basic and acidic residues" evidence="6">
    <location>
        <begin position="307"/>
        <end position="316"/>
    </location>
</feature>
<dbReference type="Proteomes" id="UP000607653">
    <property type="component" value="Unassembled WGS sequence"/>
</dbReference>
<dbReference type="GO" id="GO:0006355">
    <property type="term" value="P:regulation of DNA-templated transcription"/>
    <property type="evidence" value="ECO:0007669"/>
    <property type="project" value="InterPro"/>
</dbReference>
<comment type="domain">
    <text evidence="5">The QLQ domain and WRC domain may be involved in protein-protein interaction and DNA-binding, respectively.</text>
</comment>
<dbReference type="PROSITE" id="PS51666">
    <property type="entry name" value="QLQ"/>
    <property type="match status" value="1"/>
</dbReference>
<organism evidence="9 10">
    <name type="scientific">Nelumbo nucifera</name>
    <name type="common">Sacred lotus</name>
    <dbReference type="NCBI Taxonomy" id="4432"/>
    <lineage>
        <taxon>Eukaryota</taxon>
        <taxon>Viridiplantae</taxon>
        <taxon>Streptophyta</taxon>
        <taxon>Embryophyta</taxon>
        <taxon>Tracheophyta</taxon>
        <taxon>Spermatophyta</taxon>
        <taxon>Magnoliopsida</taxon>
        <taxon>Proteales</taxon>
        <taxon>Nelumbonaceae</taxon>
        <taxon>Nelumbo</taxon>
    </lineage>
</organism>
<protein>
    <recommendedName>
        <fullName evidence="5">Growth-regulating factor</fullName>
    </recommendedName>
</protein>
<proteinExistence type="inferred from homology"/>
<reference evidence="9 10" key="1">
    <citation type="journal article" date="2020" name="Mol. Biol. Evol.">
        <title>Distinct Expression and Methylation Patterns for Genes with Different Fates following a Single Whole-Genome Duplication in Flowering Plants.</title>
        <authorList>
            <person name="Shi T."/>
            <person name="Rahmani R.S."/>
            <person name="Gugger P.F."/>
            <person name="Wang M."/>
            <person name="Li H."/>
            <person name="Zhang Y."/>
            <person name="Li Z."/>
            <person name="Wang Q."/>
            <person name="Van de Peer Y."/>
            <person name="Marchal K."/>
            <person name="Chen J."/>
        </authorList>
    </citation>
    <scope>NUCLEOTIDE SEQUENCE [LARGE SCALE GENOMIC DNA]</scope>
    <source>
        <tissue evidence="9">Leaf</tissue>
    </source>
</reference>
<comment type="caution">
    <text evidence="9">The sequence shown here is derived from an EMBL/GenBank/DDBJ whole genome shotgun (WGS) entry which is preliminary data.</text>
</comment>
<feature type="short sequence motif" description="Bipartite nuclear localization signal" evidence="4">
    <location>
        <begin position="78"/>
        <end position="88"/>
    </location>
</feature>
<feature type="domain" description="QLQ" evidence="7">
    <location>
        <begin position="8"/>
        <end position="43"/>
    </location>
</feature>
<dbReference type="Pfam" id="PF08880">
    <property type="entry name" value="QLQ"/>
    <property type="match status" value="1"/>
</dbReference>
<dbReference type="GO" id="GO:0005524">
    <property type="term" value="F:ATP binding"/>
    <property type="evidence" value="ECO:0007669"/>
    <property type="project" value="UniProtKB-UniRule"/>
</dbReference>
<keyword evidence="5" id="KW-0804">Transcription</keyword>
<dbReference type="InterPro" id="IPR014977">
    <property type="entry name" value="WRC_dom"/>
</dbReference>
<evidence type="ECO:0000256" key="5">
    <source>
        <dbReference type="RuleBase" id="RU367127"/>
    </source>
</evidence>
<accession>A0A822ZR31</accession>
<dbReference type="InterPro" id="IPR031137">
    <property type="entry name" value="GRF"/>
</dbReference>
<evidence type="ECO:0000259" key="8">
    <source>
        <dbReference type="PROSITE" id="PS51667"/>
    </source>
</evidence>
<dbReference type="PROSITE" id="PS51667">
    <property type="entry name" value="WRC"/>
    <property type="match status" value="1"/>
</dbReference>
<keyword evidence="5" id="KW-0805">Transcription regulation</keyword>
<comment type="function">
    <text evidence="5">Transcription activator.</text>
</comment>
<keyword evidence="3 4" id="KW-0539">Nucleus</keyword>
<dbReference type="InterPro" id="IPR014978">
    <property type="entry name" value="Gln-Leu-Gln_QLQ"/>
</dbReference>
<dbReference type="GO" id="GO:0006351">
    <property type="term" value="P:DNA-templated transcription"/>
    <property type="evidence" value="ECO:0007669"/>
    <property type="project" value="UniProtKB-UniRule"/>
</dbReference>
<evidence type="ECO:0000256" key="1">
    <source>
        <dbReference type="ARBA" id="ARBA00004123"/>
    </source>
</evidence>
<evidence type="ECO:0000259" key="7">
    <source>
        <dbReference type="PROSITE" id="PS51666"/>
    </source>
</evidence>
<dbReference type="GO" id="GO:0032502">
    <property type="term" value="P:developmental process"/>
    <property type="evidence" value="ECO:0007669"/>
    <property type="project" value="InterPro"/>
</dbReference>
<dbReference type="PANTHER" id="PTHR31602:SF46">
    <property type="entry name" value="GROWTH-REGULATING FACTOR 6"/>
    <property type="match status" value="1"/>
</dbReference>
<feature type="domain" description="WRC" evidence="8">
    <location>
        <begin position="73"/>
        <end position="117"/>
    </location>
</feature>
<dbReference type="EMBL" id="DUZY01000007">
    <property type="protein sequence ID" value="DAD44278.1"/>
    <property type="molecule type" value="Genomic_DNA"/>
</dbReference>
<keyword evidence="5" id="KW-0010">Activator</keyword>
<dbReference type="Pfam" id="PF08879">
    <property type="entry name" value="WRC"/>
    <property type="match status" value="1"/>
</dbReference>
<comment type="subcellular location">
    <subcellularLocation>
        <location evidence="1 4 5">Nucleus</location>
    </subcellularLocation>
</comment>
<dbReference type="GO" id="GO:0005634">
    <property type="term" value="C:nucleus"/>
    <property type="evidence" value="ECO:0007669"/>
    <property type="project" value="UniProtKB-SubCell"/>
</dbReference>
<evidence type="ECO:0000256" key="6">
    <source>
        <dbReference type="SAM" id="MobiDB-lite"/>
    </source>
</evidence>
<feature type="short sequence motif" description="Bipartite nuclear localization signal" evidence="4">
    <location>
        <begin position="106"/>
        <end position="113"/>
    </location>
</feature>
<gene>
    <name evidence="9" type="ORF">HUJ06_002508</name>
</gene>
<evidence type="ECO:0000256" key="2">
    <source>
        <dbReference type="ARBA" id="ARBA00008122"/>
    </source>
</evidence>
<evidence type="ECO:0000313" key="10">
    <source>
        <dbReference type="Proteomes" id="UP000607653"/>
    </source>
</evidence>